<feature type="region of interest" description="Disordered" evidence="1">
    <location>
        <begin position="158"/>
        <end position="180"/>
    </location>
</feature>
<evidence type="ECO:0000256" key="1">
    <source>
        <dbReference type="SAM" id="MobiDB-lite"/>
    </source>
</evidence>
<dbReference type="EMBL" id="OX459118">
    <property type="protein sequence ID" value="CAI9090947.1"/>
    <property type="molecule type" value="Genomic_DNA"/>
</dbReference>
<name>A0AAV1C932_OLDCO</name>
<evidence type="ECO:0000313" key="2">
    <source>
        <dbReference type="EMBL" id="CAI9090947.1"/>
    </source>
</evidence>
<reference evidence="2" key="1">
    <citation type="submission" date="2023-03" db="EMBL/GenBank/DDBJ databases">
        <authorList>
            <person name="Julca I."/>
        </authorList>
    </citation>
    <scope>NUCLEOTIDE SEQUENCE</scope>
</reference>
<dbReference type="PANTHER" id="PTHR33699">
    <property type="entry name" value="EXPRESSED PROTEIN"/>
    <property type="match status" value="1"/>
</dbReference>
<protein>
    <submittedName>
        <fullName evidence="2">OLC1v1025845C1</fullName>
    </submittedName>
</protein>
<evidence type="ECO:0000313" key="3">
    <source>
        <dbReference type="Proteomes" id="UP001161247"/>
    </source>
</evidence>
<dbReference type="PANTHER" id="PTHR33699:SF3">
    <property type="entry name" value="OS06G0347300 PROTEIN"/>
    <property type="match status" value="1"/>
</dbReference>
<proteinExistence type="predicted"/>
<feature type="region of interest" description="Disordered" evidence="1">
    <location>
        <begin position="112"/>
        <end position="141"/>
    </location>
</feature>
<sequence>MDFELGKKSGQIPAFGDWDNASELPITQYFETARQAGLIRYNATATTAHHHHHQHQNHNQYYYDDHHPYNINNRGAAGGGYHGCACNDLYAADFLQKPPIRVVRVPNHKAEIHGGLGLDDDNGRRRRRGGGRPPHLKEQKLRIKEAYGDDDGAAEVDLKHQQQQRNNHRTRRSSTSASSHQLYCQQKKQQFPKHSAPIIHDHHLLPPTHNTNKPTSVLPPNTVSFDKVKPVDEDLYKIPPELLLHHSKRGILITVVHSIEVIFNKF</sequence>
<dbReference type="Proteomes" id="UP001161247">
    <property type="component" value="Chromosome 1"/>
</dbReference>
<dbReference type="AlphaFoldDB" id="A0AAV1C932"/>
<accession>A0AAV1C932</accession>
<gene>
    <name evidence="2" type="ORF">OLC1_LOCUS2989</name>
</gene>
<keyword evidence="3" id="KW-1185">Reference proteome</keyword>
<organism evidence="2 3">
    <name type="scientific">Oldenlandia corymbosa var. corymbosa</name>
    <dbReference type="NCBI Taxonomy" id="529605"/>
    <lineage>
        <taxon>Eukaryota</taxon>
        <taxon>Viridiplantae</taxon>
        <taxon>Streptophyta</taxon>
        <taxon>Embryophyta</taxon>
        <taxon>Tracheophyta</taxon>
        <taxon>Spermatophyta</taxon>
        <taxon>Magnoliopsida</taxon>
        <taxon>eudicotyledons</taxon>
        <taxon>Gunneridae</taxon>
        <taxon>Pentapetalae</taxon>
        <taxon>asterids</taxon>
        <taxon>lamiids</taxon>
        <taxon>Gentianales</taxon>
        <taxon>Rubiaceae</taxon>
        <taxon>Rubioideae</taxon>
        <taxon>Spermacoceae</taxon>
        <taxon>Hedyotis-Oldenlandia complex</taxon>
        <taxon>Oldenlandia</taxon>
    </lineage>
</organism>